<comment type="caution">
    <text evidence="2">The sequence shown here is derived from an EMBL/GenBank/DDBJ whole genome shotgun (WGS) entry which is preliminary data.</text>
</comment>
<dbReference type="EMBL" id="JAOPKB010000002">
    <property type="protein sequence ID" value="MCU4972051.1"/>
    <property type="molecule type" value="Genomic_DNA"/>
</dbReference>
<sequence>MLRIVIKIVIVGSLLTLLTAGAVSIASADETPPAPIDMGDESTDEIPDGAEYVHVLTDDVRIVEYEAIDDGDKLRVVIDADTDATGSYTDDGVTGGGALPPVQTLTLEEGRNTITIDVEDRLIATFTVDGQRWQTPYESESQIHTSTEQNRSIAAVFVAGFVIFAAGISSGLAIRKIRKEQVKVIK</sequence>
<keyword evidence="1" id="KW-0472">Membrane</keyword>
<evidence type="ECO:0000256" key="1">
    <source>
        <dbReference type="SAM" id="Phobius"/>
    </source>
</evidence>
<protein>
    <submittedName>
        <fullName evidence="2">Uncharacterized protein</fullName>
    </submittedName>
</protein>
<keyword evidence="1" id="KW-0812">Transmembrane</keyword>
<accession>A0ABT2QAZ8</accession>
<reference evidence="2 3" key="1">
    <citation type="submission" date="2022-09" db="EMBL/GenBank/DDBJ databases">
        <title>Enrichment on poylsaccharides allowed isolation of novel metabolic and taxonomic groups of Haloarchaea.</title>
        <authorList>
            <person name="Sorokin D.Y."/>
            <person name="Elcheninov A.G."/>
            <person name="Khizhniak T.V."/>
            <person name="Kolganova T.V."/>
            <person name="Kublanov I.V."/>
        </authorList>
    </citation>
    <scope>NUCLEOTIDE SEQUENCE [LARGE SCALE GENOMIC DNA]</scope>
    <source>
        <strain evidence="2 3">AArc-m2/3/4</strain>
    </source>
</reference>
<keyword evidence="1" id="KW-1133">Transmembrane helix</keyword>
<dbReference type="Pfam" id="PF26259">
    <property type="entry name" value="DUF8063"/>
    <property type="match status" value="1"/>
</dbReference>
<proteinExistence type="predicted"/>
<evidence type="ECO:0000313" key="2">
    <source>
        <dbReference type="EMBL" id="MCU4972051.1"/>
    </source>
</evidence>
<keyword evidence="3" id="KW-1185">Reference proteome</keyword>
<dbReference type="Proteomes" id="UP001320972">
    <property type="component" value="Unassembled WGS sequence"/>
</dbReference>
<evidence type="ECO:0000313" key="3">
    <source>
        <dbReference type="Proteomes" id="UP001320972"/>
    </source>
</evidence>
<gene>
    <name evidence="2" type="ORF">OB955_04795</name>
</gene>
<dbReference type="RefSeq" id="WP_338007132.1">
    <property type="nucleotide sequence ID" value="NZ_JAOPKB010000002.1"/>
</dbReference>
<organism evidence="2 3">
    <name type="scientific">Natronoglomus mannanivorans</name>
    <dbReference type="NCBI Taxonomy" id="2979990"/>
    <lineage>
        <taxon>Archaea</taxon>
        <taxon>Methanobacteriati</taxon>
        <taxon>Methanobacteriota</taxon>
        <taxon>Stenosarchaea group</taxon>
        <taxon>Halobacteria</taxon>
        <taxon>Halobacteriales</taxon>
        <taxon>Natrialbaceae</taxon>
        <taxon>Natronoglomus</taxon>
    </lineage>
</organism>
<dbReference type="InterPro" id="IPR058376">
    <property type="entry name" value="DUF8063"/>
</dbReference>
<feature type="transmembrane region" description="Helical" evidence="1">
    <location>
        <begin position="153"/>
        <end position="174"/>
    </location>
</feature>
<name>A0ABT2QAZ8_9EURY</name>